<gene>
    <name evidence="1" type="ORF">GCWU000342_01377</name>
</gene>
<keyword evidence="2" id="KW-1185">Reference proteome</keyword>
<dbReference type="EMBL" id="ACIP02000002">
    <property type="protein sequence ID" value="EEP28567.1"/>
    <property type="molecule type" value="Genomic_DNA"/>
</dbReference>
<name>C4GBS5_9FIRM</name>
<accession>C4GBS5</accession>
<organism evidence="1 2">
    <name type="scientific">Shuttleworthella satelles DSM 14600</name>
    <dbReference type="NCBI Taxonomy" id="626523"/>
    <lineage>
        <taxon>Bacteria</taxon>
        <taxon>Bacillati</taxon>
        <taxon>Bacillota</taxon>
        <taxon>Clostridia</taxon>
        <taxon>Lachnospirales</taxon>
        <taxon>Lachnospiraceae</taxon>
        <taxon>Shuttleworthella</taxon>
    </lineage>
</organism>
<dbReference type="Proteomes" id="UP000003494">
    <property type="component" value="Unassembled WGS sequence"/>
</dbReference>
<comment type="caution">
    <text evidence="1">The sequence shown here is derived from an EMBL/GenBank/DDBJ whole genome shotgun (WGS) entry which is preliminary data.</text>
</comment>
<reference evidence="1" key="1">
    <citation type="submission" date="2009-04" db="EMBL/GenBank/DDBJ databases">
        <authorList>
            <person name="Weinstock G."/>
            <person name="Sodergren E."/>
            <person name="Clifton S."/>
            <person name="Fulton L."/>
            <person name="Fulton B."/>
            <person name="Courtney L."/>
            <person name="Fronick C."/>
            <person name="Harrison M."/>
            <person name="Strong C."/>
            <person name="Farmer C."/>
            <person name="Delahaunty K."/>
            <person name="Markovic C."/>
            <person name="Hall O."/>
            <person name="Minx P."/>
            <person name="Tomlinson C."/>
            <person name="Mitreva M."/>
            <person name="Nelson J."/>
            <person name="Hou S."/>
            <person name="Wollam A."/>
            <person name="Pepin K.H."/>
            <person name="Johnson M."/>
            <person name="Bhonagiri V."/>
            <person name="Nash W.E."/>
            <person name="Warren W."/>
            <person name="Chinwalla A."/>
            <person name="Mardis E.R."/>
            <person name="Wilson R.K."/>
        </authorList>
    </citation>
    <scope>NUCLEOTIDE SEQUENCE [LARGE SCALE GENOMIC DNA]</scope>
    <source>
        <strain evidence="1">DSM 14600</strain>
    </source>
</reference>
<protein>
    <submittedName>
        <fullName evidence="1">Uncharacterized protein</fullName>
    </submittedName>
</protein>
<evidence type="ECO:0000313" key="1">
    <source>
        <dbReference type="EMBL" id="EEP28567.1"/>
    </source>
</evidence>
<dbReference type="STRING" id="626523.GCWU000342_01377"/>
<proteinExistence type="predicted"/>
<evidence type="ECO:0000313" key="2">
    <source>
        <dbReference type="Proteomes" id="UP000003494"/>
    </source>
</evidence>
<sequence length="40" mass="4450">MSHIASSPPSDLRLSYAYQHSPFQIAFCCNHNVFVVVIGI</sequence>
<dbReference type="AlphaFoldDB" id="C4GBS5"/>
<dbReference type="HOGENOM" id="CLU_3296502_0_0_9"/>